<comment type="subcellular location">
    <subcellularLocation>
        <location evidence="1">Cytoplasm</location>
    </subcellularLocation>
</comment>
<keyword evidence="3" id="KW-0963">Cytoplasm</keyword>
<proteinExistence type="inferred from homology"/>
<dbReference type="Gene3D" id="6.10.250.660">
    <property type="match status" value="1"/>
</dbReference>
<gene>
    <name evidence="8" type="ORF">ACFQO8_08425</name>
</gene>
<dbReference type="PANTHER" id="PTHR35794">
    <property type="entry name" value="CELL DIVISION PROTEIN DIVIVA"/>
    <property type="match status" value="1"/>
</dbReference>
<dbReference type="Proteomes" id="UP001596439">
    <property type="component" value="Unassembled WGS sequence"/>
</dbReference>
<evidence type="ECO:0000256" key="6">
    <source>
        <dbReference type="ARBA" id="ARBA00023306"/>
    </source>
</evidence>
<evidence type="ECO:0000256" key="4">
    <source>
        <dbReference type="ARBA" id="ARBA00022618"/>
    </source>
</evidence>
<evidence type="ECO:0000313" key="8">
    <source>
        <dbReference type="EMBL" id="MFC7390171.1"/>
    </source>
</evidence>
<dbReference type="RefSeq" id="WP_214788984.1">
    <property type="nucleotide sequence ID" value="NZ_JANIEL010000015.1"/>
</dbReference>
<dbReference type="InterPro" id="IPR019933">
    <property type="entry name" value="DivIVA_domain"/>
</dbReference>
<keyword evidence="4" id="KW-0132">Cell division</keyword>
<sequence>MALTPIDIHNKEFSSRFRGYDIDEVNEFLDQIIKEFELLIRENRRYEELVNDMQARIDYFSSMEDTLNKSIIVAQEAAEEVKNNAQKEASLILKQAEREAYAREEEATRKEQLAEREVVQMLKKVELYRTRFRVLVDAQMELLNSTEWETIVGEPPVQTVLDDRSELAYNDHEVTQNEEQHG</sequence>
<keyword evidence="6" id="KW-0131">Cell cycle</keyword>
<evidence type="ECO:0000256" key="1">
    <source>
        <dbReference type="ARBA" id="ARBA00004496"/>
    </source>
</evidence>
<evidence type="ECO:0000256" key="2">
    <source>
        <dbReference type="ARBA" id="ARBA00009008"/>
    </source>
</evidence>
<accession>A0ABW2PPF3</accession>
<evidence type="ECO:0000256" key="5">
    <source>
        <dbReference type="ARBA" id="ARBA00023054"/>
    </source>
</evidence>
<comment type="caution">
    <text evidence="8">The sequence shown here is derived from an EMBL/GenBank/DDBJ whole genome shotgun (WGS) entry which is preliminary data.</text>
</comment>
<dbReference type="EMBL" id="JBHTCE010000001">
    <property type="protein sequence ID" value="MFC7390171.1"/>
    <property type="molecule type" value="Genomic_DNA"/>
</dbReference>
<protein>
    <submittedName>
        <fullName evidence="8">DivIVA domain-containing protein</fullName>
    </submittedName>
</protein>
<organism evidence="8 9">
    <name type="scientific">Exiguobacterium aestuarii</name>
    <dbReference type="NCBI Taxonomy" id="273527"/>
    <lineage>
        <taxon>Bacteria</taxon>
        <taxon>Bacillati</taxon>
        <taxon>Bacillota</taxon>
        <taxon>Bacilli</taxon>
        <taxon>Bacillales</taxon>
        <taxon>Bacillales Family XII. Incertae Sedis</taxon>
        <taxon>Exiguobacterium</taxon>
    </lineage>
</organism>
<keyword evidence="9" id="KW-1185">Reference proteome</keyword>
<feature type="coiled-coil region" evidence="7">
    <location>
        <begin position="29"/>
        <end position="56"/>
    </location>
</feature>
<comment type="similarity">
    <text evidence="2">Belongs to the DivIVA family.</text>
</comment>
<dbReference type="NCBIfam" id="TIGR03544">
    <property type="entry name" value="DivI1A_domain"/>
    <property type="match status" value="1"/>
</dbReference>
<evidence type="ECO:0000313" key="9">
    <source>
        <dbReference type="Proteomes" id="UP001596439"/>
    </source>
</evidence>
<dbReference type="InterPro" id="IPR007793">
    <property type="entry name" value="DivIVA_fam"/>
</dbReference>
<evidence type="ECO:0000256" key="7">
    <source>
        <dbReference type="SAM" id="Coils"/>
    </source>
</evidence>
<reference evidence="9" key="1">
    <citation type="journal article" date="2019" name="Int. J. Syst. Evol. Microbiol.">
        <title>The Global Catalogue of Microorganisms (GCM) 10K type strain sequencing project: providing services to taxonomists for standard genome sequencing and annotation.</title>
        <authorList>
            <consortium name="The Broad Institute Genomics Platform"/>
            <consortium name="The Broad Institute Genome Sequencing Center for Infectious Disease"/>
            <person name="Wu L."/>
            <person name="Ma J."/>
        </authorList>
    </citation>
    <scope>NUCLEOTIDE SEQUENCE [LARGE SCALE GENOMIC DNA]</scope>
    <source>
        <strain evidence="9">CCUG 55590</strain>
    </source>
</reference>
<dbReference type="PANTHER" id="PTHR35794:SF2">
    <property type="entry name" value="CELL DIVISION PROTEIN DIVIVA"/>
    <property type="match status" value="1"/>
</dbReference>
<evidence type="ECO:0000256" key="3">
    <source>
        <dbReference type="ARBA" id="ARBA00022490"/>
    </source>
</evidence>
<dbReference type="Pfam" id="PF05103">
    <property type="entry name" value="DivIVA"/>
    <property type="match status" value="1"/>
</dbReference>
<name>A0ABW2PPF3_9BACL</name>
<keyword evidence="5 7" id="KW-0175">Coiled coil</keyword>